<evidence type="ECO:0000256" key="4">
    <source>
        <dbReference type="ARBA" id="ARBA00023212"/>
    </source>
</evidence>
<dbReference type="AlphaFoldDB" id="A0A132NVN0"/>
<dbReference type="InterPro" id="IPR022214">
    <property type="entry name" value="MZT1"/>
</dbReference>
<dbReference type="GO" id="GO:0033566">
    <property type="term" value="P:gamma-tubulin complex localization"/>
    <property type="evidence" value="ECO:0007669"/>
    <property type="project" value="InterPro"/>
</dbReference>
<dbReference type="GO" id="GO:0090307">
    <property type="term" value="P:mitotic spindle assembly"/>
    <property type="evidence" value="ECO:0007669"/>
    <property type="project" value="TreeGrafter"/>
</dbReference>
<dbReference type="GO" id="GO:0005819">
    <property type="term" value="C:spindle"/>
    <property type="evidence" value="ECO:0007669"/>
    <property type="project" value="TreeGrafter"/>
</dbReference>
<dbReference type="GO" id="GO:0051415">
    <property type="term" value="P:microtubule nucleation by interphase microtubule organizing center"/>
    <property type="evidence" value="ECO:0007669"/>
    <property type="project" value="TreeGrafter"/>
</dbReference>
<dbReference type="Proteomes" id="UP000070089">
    <property type="component" value="Unassembled WGS sequence"/>
</dbReference>
<name>A0A132NVN0_GIAIN</name>
<accession>A0A132NVN0</accession>
<evidence type="ECO:0000313" key="5">
    <source>
        <dbReference type="EMBL" id="KWX14135.1"/>
    </source>
</evidence>
<dbReference type="PANTHER" id="PTHR28520:SF2">
    <property type="entry name" value="MITOTIC-SPINDLE ORGANIZING PROTEIN 1"/>
    <property type="match status" value="1"/>
</dbReference>
<dbReference type="GO" id="GO:0031021">
    <property type="term" value="C:interphase microtubule organizing center"/>
    <property type="evidence" value="ECO:0007669"/>
    <property type="project" value="TreeGrafter"/>
</dbReference>
<comment type="subcellular location">
    <subcellularLocation>
        <location evidence="1">Cytoplasm</location>
        <location evidence="1">Cytoskeleton</location>
        <location evidence="1">Microtubule organizing center</location>
    </subcellularLocation>
</comment>
<comment type="caution">
    <text evidence="5">The sequence shown here is derived from an EMBL/GenBank/DDBJ whole genome shotgun (WGS) entry which is preliminary data.</text>
</comment>
<dbReference type="VEuPathDB" id="GiardiaDB:QR46_1832"/>
<comment type="similarity">
    <text evidence="2">Belongs to the MOZART1 family.</text>
</comment>
<dbReference type="Pfam" id="PF12554">
    <property type="entry name" value="MOZART1"/>
    <property type="match status" value="1"/>
</dbReference>
<reference evidence="5 6" key="1">
    <citation type="journal article" date="2015" name="Mol. Biochem. Parasitol.">
        <title>Identification of polymorphic genes for use in assemblage B genotyping assays through comparative genomics of multiple assemblage B Giardia duodenalis isolates.</title>
        <authorList>
            <person name="Wielinga C."/>
            <person name="Thompson R.C."/>
            <person name="Monis P."/>
            <person name="Ryan U."/>
        </authorList>
    </citation>
    <scope>NUCLEOTIDE SEQUENCE [LARGE SCALE GENOMIC DNA]</scope>
    <source>
        <strain evidence="5 6">BAH15c1</strain>
    </source>
</reference>
<evidence type="ECO:0000256" key="3">
    <source>
        <dbReference type="ARBA" id="ARBA00022490"/>
    </source>
</evidence>
<gene>
    <name evidence="5" type="ORF">QR46_1832</name>
</gene>
<dbReference type="GO" id="GO:0000931">
    <property type="term" value="C:gamma-tubulin ring complex"/>
    <property type="evidence" value="ECO:0007669"/>
    <property type="project" value="InterPro"/>
</dbReference>
<dbReference type="PANTHER" id="PTHR28520">
    <property type="entry name" value="MITOTIC-SPINDLE ORGANIZING PROTEIN 1"/>
    <property type="match status" value="1"/>
</dbReference>
<organism evidence="5 6">
    <name type="scientific">Giardia duodenalis assemblage B</name>
    <dbReference type="NCBI Taxonomy" id="1394984"/>
    <lineage>
        <taxon>Eukaryota</taxon>
        <taxon>Metamonada</taxon>
        <taxon>Diplomonadida</taxon>
        <taxon>Hexamitidae</taxon>
        <taxon>Giardiinae</taxon>
        <taxon>Giardia</taxon>
    </lineage>
</organism>
<sequence length="65" mass="6783">MPDLTDALIHIEEISAILNTGLSRSALACILSLCEAGANPEALAAAIREIMLLRDQAASSMDASE</sequence>
<evidence type="ECO:0000256" key="1">
    <source>
        <dbReference type="ARBA" id="ARBA00004267"/>
    </source>
</evidence>
<dbReference type="EMBL" id="JXTI01000042">
    <property type="protein sequence ID" value="KWX14135.1"/>
    <property type="molecule type" value="Genomic_DNA"/>
</dbReference>
<evidence type="ECO:0000256" key="2">
    <source>
        <dbReference type="ARBA" id="ARBA00011015"/>
    </source>
</evidence>
<keyword evidence="3" id="KW-0963">Cytoplasm</keyword>
<keyword evidence="4" id="KW-0206">Cytoskeleton</keyword>
<proteinExistence type="inferred from homology"/>
<dbReference type="OrthoDB" id="48571at2759"/>
<protein>
    <submittedName>
        <fullName evidence="5">Mitotic-spindle organizing gamma-tubulin ring associated protein</fullName>
    </submittedName>
</protein>
<evidence type="ECO:0000313" key="6">
    <source>
        <dbReference type="Proteomes" id="UP000070089"/>
    </source>
</evidence>